<reference evidence="3" key="1">
    <citation type="submission" date="2018-01" db="EMBL/GenBank/DDBJ databases">
        <authorList>
            <person name="Kerou L M."/>
        </authorList>
    </citation>
    <scope>NUCLEOTIDE SEQUENCE [LARGE SCALE GENOMIC DNA]</scope>
    <source>
        <strain evidence="3">SCU2</strain>
    </source>
</reference>
<protein>
    <recommendedName>
        <fullName evidence="1">Mut7-C RNAse domain-containing protein</fullName>
    </recommendedName>
</protein>
<dbReference type="EMBL" id="LT981265">
    <property type="protein sequence ID" value="SPC33304.1"/>
    <property type="molecule type" value="Genomic_DNA"/>
</dbReference>
<dbReference type="InterPro" id="IPR002782">
    <property type="entry name" value="Mut7-C_RNAse_dom"/>
</dbReference>
<accession>A0A2K5ANT8</accession>
<dbReference type="PANTHER" id="PTHR39081">
    <property type="entry name" value="MUT7-C DOMAIN-CONTAINING PROTEIN"/>
    <property type="match status" value="1"/>
</dbReference>
<dbReference type="PANTHER" id="PTHR39081:SF1">
    <property type="entry name" value="MUT7-C RNASE DOMAIN-CONTAINING PROTEIN"/>
    <property type="match status" value="1"/>
</dbReference>
<name>A0A2K5ANT8_9ARCH</name>
<evidence type="ECO:0000313" key="3">
    <source>
        <dbReference type="Proteomes" id="UP000236248"/>
    </source>
</evidence>
<evidence type="ECO:0000313" key="2">
    <source>
        <dbReference type="EMBL" id="SPC33304.1"/>
    </source>
</evidence>
<proteinExistence type="predicted"/>
<dbReference type="AlphaFoldDB" id="A0A2K5ANT8"/>
<sequence length="160" mass="18106">MVRLLLDGMLGSMARKLRMFGFDTLYYNGLDDSSLLDECIKDCRILVTSDEELFHHASKLGLRSILVKGNSIDDMAYVLRSLGIRSIGFDINNARCSLCNSTIRHVSKDSLTLRGLPDGVLERYEDFYICTNCGKVYWEGSHIKRILEFEKGVNSRLADA</sequence>
<organism evidence="2 3">
    <name type="scientific">Candidatus Nitrosocaldus cavascurensis</name>
    <dbReference type="NCBI Taxonomy" id="2058097"/>
    <lineage>
        <taxon>Archaea</taxon>
        <taxon>Nitrososphaerota</taxon>
        <taxon>Nitrososphaeria</taxon>
        <taxon>Candidatus Nitrosocaldales</taxon>
        <taxon>Candidatus Nitrosocaldaceae</taxon>
        <taxon>Candidatus Nitrosocaldus</taxon>
    </lineage>
</organism>
<dbReference type="RefSeq" id="WP_103286400.1">
    <property type="nucleotide sequence ID" value="NZ_LT981265.1"/>
</dbReference>
<dbReference type="Proteomes" id="UP000236248">
    <property type="component" value="Chromosome NCAV"/>
</dbReference>
<keyword evidence="3" id="KW-1185">Reference proteome</keyword>
<dbReference type="GeneID" id="41594209"/>
<gene>
    <name evidence="2" type="ORF">NCAV_0104</name>
</gene>
<feature type="domain" description="Mut7-C RNAse" evidence="1">
    <location>
        <begin position="3"/>
        <end position="148"/>
    </location>
</feature>
<evidence type="ECO:0000259" key="1">
    <source>
        <dbReference type="Pfam" id="PF01927"/>
    </source>
</evidence>
<dbReference type="KEGG" id="ncv:NCAV_0104"/>
<dbReference type="Pfam" id="PF01927">
    <property type="entry name" value="Mut7-C"/>
    <property type="match status" value="1"/>
</dbReference>